<evidence type="ECO:0000313" key="1">
    <source>
        <dbReference type="EMBL" id="RXG18129.1"/>
    </source>
</evidence>
<dbReference type="Proteomes" id="UP000289821">
    <property type="component" value="Unassembled WGS sequence"/>
</dbReference>
<dbReference type="OrthoDB" id="1444841at2"/>
<reference evidence="1 2" key="1">
    <citation type="submission" date="2018-07" db="EMBL/GenBank/DDBJ databases">
        <title>Leeuwenhoekiella genomics.</title>
        <authorList>
            <person name="Tahon G."/>
            <person name="Willems A."/>
        </authorList>
    </citation>
    <scope>NUCLEOTIDE SEQUENCE [LARGE SCALE GENOMIC DNA]</scope>
    <source>
        <strain evidence="1 2">R-50232</strain>
    </source>
</reference>
<dbReference type="EMBL" id="QOVI01000001">
    <property type="protein sequence ID" value="RXG18129.1"/>
    <property type="molecule type" value="Genomic_DNA"/>
</dbReference>
<keyword evidence="2" id="KW-1185">Reference proteome</keyword>
<evidence type="ECO:0000313" key="2">
    <source>
        <dbReference type="Proteomes" id="UP000289821"/>
    </source>
</evidence>
<accession>A0A4Q0P1L4</accession>
<dbReference type="AlphaFoldDB" id="A0A4Q0P1L4"/>
<gene>
    <name evidence="1" type="ORF">DSM04_101317</name>
</gene>
<organism evidence="1 2">
    <name type="scientific">Leeuwenhoekiella aestuarii</name>
    <dbReference type="NCBI Taxonomy" id="2249426"/>
    <lineage>
        <taxon>Bacteria</taxon>
        <taxon>Pseudomonadati</taxon>
        <taxon>Bacteroidota</taxon>
        <taxon>Flavobacteriia</taxon>
        <taxon>Flavobacteriales</taxon>
        <taxon>Flavobacteriaceae</taxon>
        <taxon>Leeuwenhoekiella</taxon>
    </lineage>
</organism>
<sequence>MNVLSDENLSFDNFIINNQSLPGNYKFSPDHTSWSDSFNKHINSNWVQFFIGGSSLTYYPSSRSGYVTVQMLNPTSRASLLLHAGEKYDRSDGFRPLSTINQIFWFDIKIE</sequence>
<protein>
    <submittedName>
        <fullName evidence="1">Uncharacterized protein</fullName>
    </submittedName>
</protein>
<dbReference type="RefSeq" id="WP_128759709.1">
    <property type="nucleotide sequence ID" value="NZ_QOVI01000001.1"/>
</dbReference>
<comment type="caution">
    <text evidence="1">The sequence shown here is derived from an EMBL/GenBank/DDBJ whole genome shotgun (WGS) entry which is preliminary data.</text>
</comment>
<name>A0A4Q0P1L4_9FLAO</name>
<proteinExistence type="predicted"/>